<keyword evidence="1" id="KW-0175">Coiled coil</keyword>
<organism evidence="4 5">
    <name type="scientific">Eubacterium aggregans</name>
    <dbReference type="NCBI Taxonomy" id="81409"/>
    <lineage>
        <taxon>Bacteria</taxon>
        <taxon>Bacillati</taxon>
        <taxon>Bacillota</taxon>
        <taxon>Clostridia</taxon>
        <taxon>Eubacteriales</taxon>
        <taxon>Eubacteriaceae</taxon>
        <taxon>Eubacterium</taxon>
    </lineage>
</organism>
<evidence type="ECO:0000313" key="5">
    <source>
        <dbReference type="Proteomes" id="UP000199394"/>
    </source>
</evidence>
<dbReference type="Pfam" id="PF04977">
    <property type="entry name" value="DivIC"/>
    <property type="match status" value="1"/>
</dbReference>
<dbReference type="InterPro" id="IPR007060">
    <property type="entry name" value="FtsL/DivIC"/>
</dbReference>
<dbReference type="STRING" id="81409.SAMN04515656_12119"/>
<reference evidence="4 5" key="1">
    <citation type="submission" date="2016-10" db="EMBL/GenBank/DDBJ databases">
        <authorList>
            <person name="de Groot N.N."/>
        </authorList>
    </citation>
    <scope>NUCLEOTIDE SEQUENCE [LARGE SCALE GENOMIC DNA]</scope>
    <source>
        <strain evidence="4 5">SR12</strain>
    </source>
</reference>
<evidence type="ECO:0000256" key="3">
    <source>
        <dbReference type="SAM" id="Phobius"/>
    </source>
</evidence>
<protein>
    <submittedName>
        <fullName evidence="4">Septum formation initiator</fullName>
    </submittedName>
</protein>
<evidence type="ECO:0000256" key="2">
    <source>
        <dbReference type="SAM" id="MobiDB-lite"/>
    </source>
</evidence>
<evidence type="ECO:0000256" key="1">
    <source>
        <dbReference type="SAM" id="Coils"/>
    </source>
</evidence>
<proteinExistence type="predicted"/>
<feature type="coiled-coil region" evidence="1">
    <location>
        <begin position="40"/>
        <end position="74"/>
    </location>
</feature>
<keyword evidence="3" id="KW-0472">Membrane</keyword>
<name>A0A1H4D7K6_9FIRM</name>
<sequence>MKAKFQHFCRWIYKQRATLLTIFVIGAVLLFLFGQNFYKIYQLEKQKGDLQSQITQEEERAAELNEANNQIGSKSYVEYIARKYLRLYYPEEKVVVTVPENKDGQNTQEEQNKGENTTQEGETQ</sequence>
<evidence type="ECO:0000313" key="4">
    <source>
        <dbReference type="EMBL" id="SEA68409.1"/>
    </source>
</evidence>
<keyword evidence="3" id="KW-1133">Transmembrane helix</keyword>
<dbReference type="OrthoDB" id="1778608at2"/>
<dbReference type="EMBL" id="FNRK01000021">
    <property type="protein sequence ID" value="SEA68409.1"/>
    <property type="molecule type" value="Genomic_DNA"/>
</dbReference>
<keyword evidence="3" id="KW-0812">Transmembrane</keyword>
<dbReference type="AlphaFoldDB" id="A0A1H4D7K6"/>
<dbReference type="Proteomes" id="UP000199394">
    <property type="component" value="Unassembled WGS sequence"/>
</dbReference>
<accession>A0A1H4D7K6</accession>
<feature type="region of interest" description="Disordered" evidence="2">
    <location>
        <begin position="99"/>
        <end position="124"/>
    </location>
</feature>
<gene>
    <name evidence="4" type="ORF">SAMN04515656_12119</name>
</gene>
<feature type="transmembrane region" description="Helical" evidence="3">
    <location>
        <begin position="20"/>
        <end position="38"/>
    </location>
</feature>
<feature type="compositionally biased region" description="Polar residues" evidence="2">
    <location>
        <begin position="104"/>
        <end position="124"/>
    </location>
</feature>
<dbReference type="RefSeq" id="WP_090308722.1">
    <property type="nucleotide sequence ID" value="NZ_FNRK01000021.1"/>
</dbReference>
<keyword evidence="5" id="KW-1185">Reference proteome</keyword>